<accession>A0A7L5CHS1</accession>
<name>A0A7L5CHS1_9CAUD</name>
<gene>
    <name evidence="1" type="ORF">vBSenI1_116</name>
</gene>
<sequence>MVNNFINFRRPGLNCSGLLCFQGTSNASICPY</sequence>
<evidence type="ECO:0000313" key="1">
    <source>
        <dbReference type="EMBL" id="QJA17877.1"/>
    </source>
</evidence>
<protein>
    <submittedName>
        <fullName evidence="1">Uncharacterized protein</fullName>
    </submittedName>
</protein>
<keyword evidence="2" id="KW-1185">Reference proteome</keyword>
<dbReference type="EMBL" id="MT233524">
    <property type="protein sequence ID" value="QJA17877.1"/>
    <property type="molecule type" value="Genomic_DNA"/>
</dbReference>
<dbReference type="Proteomes" id="UP000516571">
    <property type="component" value="Segment"/>
</dbReference>
<evidence type="ECO:0000313" key="2">
    <source>
        <dbReference type="Proteomes" id="UP000516571"/>
    </source>
</evidence>
<organism evidence="1 2">
    <name type="scientific">Salmonella phage vB_Sen_I1</name>
    <dbReference type="NCBI Taxonomy" id="2723910"/>
    <lineage>
        <taxon>Viruses</taxon>
        <taxon>Duplodnaviria</taxon>
        <taxon>Heunggongvirae</taxon>
        <taxon>Uroviricota</taxon>
        <taxon>Caudoviricetes</taxon>
        <taxon>Demerecviridae</taxon>
        <taxon>Markadamsvirinae</taxon>
        <taxon>Tequintavirus</taxon>
        <taxon>Tequintavirus tvI1</taxon>
    </lineage>
</organism>
<reference evidence="1 2" key="1">
    <citation type="submission" date="2020-03" db="EMBL/GenBank/DDBJ databases">
        <authorList>
            <person name="Grabski M.Z."/>
        </authorList>
    </citation>
    <scope>NUCLEOTIDE SEQUENCE [LARGE SCALE GENOMIC DNA]</scope>
    <source>
        <strain evidence="2">vB_Sen_I1</strain>
    </source>
</reference>
<proteinExistence type="predicted"/>